<name>A0A1U9KN18_9PROT</name>
<dbReference type="Pfam" id="PF05960">
    <property type="entry name" value="DUF885"/>
    <property type="match status" value="1"/>
</dbReference>
<keyword evidence="2" id="KW-1185">Reference proteome</keyword>
<dbReference type="Proteomes" id="UP000188604">
    <property type="component" value="Chromosome"/>
</dbReference>
<reference evidence="1 2" key="1">
    <citation type="submission" date="2016-03" db="EMBL/GenBank/DDBJ databases">
        <title>Acetic acid bacteria sequencing.</title>
        <authorList>
            <person name="Brandt J."/>
            <person name="Jakob F."/>
            <person name="Vogel R.F."/>
        </authorList>
    </citation>
    <scope>NUCLEOTIDE SEQUENCE [LARGE SCALE GENOMIC DNA]</scope>
    <source>
        <strain evidence="1 2">NBRC 101099</strain>
    </source>
</reference>
<evidence type="ECO:0000313" key="2">
    <source>
        <dbReference type="Proteomes" id="UP000188604"/>
    </source>
</evidence>
<dbReference type="RefSeq" id="WP_077806131.1">
    <property type="nucleotide sequence ID" value="NZ_CP014691.1"/>
</dbReference>
<gene>
    <name evidence="1" type="ORF">A0U93_03525</name>
</gene>
<dbReference type="InterPro" id="IPR010281">
    <property type="entry name" value="DUF885"/>
</dbReference>
<dbReference type="AlphaFoldDB" id="A0A1U9KN18"/>
<proteinExistence type="predicted"/>
<evidence type="ECO:0000313" key="1">
    <source>
        <dbReference type="EMBL" id="AQS87158.1"/>
    </source>
</evidence>
<protein>
    <submittedName>
        <fullName evidence="1">Uncharacterized protein</fullName>
    </submittedName>
</protein>
<organism evidence="1 2">
    <name type="scientific">Neoasaia chiangmaiensis</name>
    <dbReference type="NCBI Taxonomy" id="320497"/>
    <lineage>
        <taxon>Bacteria</taxon>
        <taxon>Pseudomonadati</taxon>
        <taxon>Pseudomonadota</taxon>
        <taxon>Alphaproteobacteria</taxon>
        <taxon>Acetobacterales</taxon>
        <taxon>Acetobacteraceae</taxon>
        <taxon>Neoasaia</taxon>
    </lineage>
</organism>
<dbReference type="PANTHER" id="PTHR33361:SF2">
    <property type="entry name" value="DUF885 DOMAIN-CONTAINING PROTEIN"/>
    <property type="match status" value="1"/>
</dbReference>
<accession>A0A1U9KN18</accession>
<dbReference type="KEGG" id="nch:A0U93_03525"/>
<dbReference type="PANTHER" id="PTHR33361">
    <property type="entry name" value="GLR0591 PROTEIN"/>
    <property type="match status" value="1"/>
</dbReference>
<dbReference type="EMBL" id="CP014691">
    <property type="protein sequence ID" value="AQS87158.1"/>
    <property type="molecule type" value="Genomic_DNA"/>
</dbReference>
<dbReference type="OrthoDB" id="9763405at2"/>
<sequence>MRSRGSSLIAAFVVASTTFSISAAQAASITPAQRLIADYDAFNSEQDPISAAARGDIAASERWPDDSPAADAARYKAFVAFDNRLKALDPVSLQGEDRLNIALIRWRVELAIEGQRFDEARMPFTSDEGFFEEPGYAADNTPIRTEADARHWMARMQALPAYYDQQIANMRRGIKTGFVQPRLIAEHTAQTLQATADRSAADNALMAPFAGMSSSLPPARQQALRDEALRIVETRIKPSERTLARFFHDEYLPASRNSLGAASLPDGRAYYAYRVKSETTTDMTPDQVFALGQSEIARIHRDMAREMAAAGFRGGFKGFVAQLHRDPRFYVTTREALMEKASRLAKEIDDQLPHVIGKLPRLTYGVREVPRTIEEGYTTGRYDPGSPTQGIAGGLMINTSHLDQRPLYELPSLVAHEGVPGHHIQIALAQEMNDMPGFRRDYETTAFVEGWALYSEQLVAEMGMYPTPYDRFGMLSMEMWRACRLVIDVGLHWKGWSRDQAVACLRDNTALTDKNIQNEVDRYISWPGQALGYKIGELTILSLRHQAEKALGSRFDERRFHDVVLDEGAMPMQVLKARVADWISAQKAAH</sequence>
<dbReference type="STRING" id="320497.A0U93_03525"/>